<comment type="caution">
    <text evidence="1">The sequence shown here is derived from an EMBL/GenBank/DDBJ whole genome shotgun (WGS) entry which is preliminary data.</text>
</comment>
<evidence type="ECO:0000313" key="2">
    <source>
        <dbReference type="Proteomes" id="UP000429229"/>
    </source>
</evidence>
<gene>
    <name evidence="1" type="ORF">GRI68_11900</name>
</gene>
<dbReference type="AlphaFoldDB" id="A0A6I4U8R4"/>
<dbReference type="SUPFAM" id="SSF103196">
    <property type="entry name" value="Roadblock/LC7 domain"/>
    <property type="match status" value="1"/>
</dbReference>
<keyword evidence="2" id="KW-1185">Reference proteome</keyword>
<evidence type="ECO:0000313" key="1">
    <source>
        <dbReference type="EMBL" id="MXP10882.1"/>
    </source>
</evidence>
<name>A0A6I4U8R4_9SPHN</name>
<dbReference type="OrthoDB" id="3781969at2"/>
<reference evidence="1 2" key="1">
    <citation type="submission" date="2019-12" db="EMBL/GenBank/DDBJ databases">
        <title>Genomic-based taxomic classification of the family Erythrobacteraceae.</title>
        <authorList>
            <person name="Xu L."/>
        </authorList>
    </citation>
    <scope>NUCLEOTIDE SEQUENCE [LARGE SCALE GENOMIC DNA]</scope>
    <source>
        <strain evidence="1 2">LMG 29519</strain>
    </source>
</reference>
<organism evidence="1 2">
    <name type="scientific">Alteriqipengyuania halimionae</name>
    <dbReference type="NCBI Taxonomy" id="1926630"/>
    <lineage>
        <taxon>Bacteria</taxon>
        <taxon>Pseudomonadati</taxon>
        <taxon>Pseudomonadota</taxon>
        <taxon>Alphaproteobacteria</taxon>
        <taxon>Sphingomonadales</taxon>
        <taxon>Erythrobacteraceae</taxon>
        <taxon>Alteriqipengyuania</taxon>
    </lineage>
</organism>
<sequence length="118" mass="12598">MHTALAQLLEIEGALAAALVEIESGMPLASVGEAGGMDLDIAVAGNTEMLRAKRKAIRAIGMEDEVEDVIVTLFSQYHLLRPLGSNDGLFLCVVLDRKAATLAMARHELRRVEGGLSL</sequence>
<proteinExistence type="predicted"/>
<accession>A0A6I4U8R4</accession>
<dbReference type="Proteomes" id="UP000429229">
    <property type="component" value="Unassembled WGS sequence"/>
</dbReference>
<dbReference type="Gene3D" id="3.30.450.30">
    <property type="entry name" value="Dynein light chain 2a, cytoplasmic"/>
    <property type="match status" value="1"/>
</dbReference>
<dbReference type="EMBL" id="WTYR01000001">
    <property type="protein sequence ID" value="MXP10882.1"/>
    <property type="molecule type" value="Genomic_DNA"/>
</dbReference>
<protein>
    <submittedName>
        <fullName evidence="1">Roadblock/LC7 domain-containing protein</fullName>
    </submittedName>
</protein>